<sequence length="315" mass="36790">MIDIKSELLSIEQQRKQKYISLIELLSFLKKHNPNSDFQEIATYLLIKLTPNDVRKTNEELWGDEDFENWCDINGISTYRISNRIDEVPRLIRQTYFFEALESVRDNFLENHWFNDGEDVTDYIKKSDRDIFVDRKRIDELLGVSTLNIQNLAQEKVKQQSINVGMALTKTEEFIKNTDINKSPVGTAERLAFENNIADLSLQLQQANIKIIELEKQLSLSSKMTEVNEDNYNPKERETHLKLIYALTMARTNKDFSARTYFNNKGILKPYTIMNDLIRDFEESGIQGFSADSLRKKLAEILKMEELQAMMGKNH</sequence>
<proteinExistence type="predicted"/>
<keyword evidence="1" id="KW-0175">Coiled coil</keyword>
<accession>W0QCR0</accession>
<dbReference type="RefSeq" id="WP_025217999.1">
    <property type="nucleotide sequence ID" value="NZ_CP006943.1"/>
</dbReference>
<evidence type="ECO:0000256" key="1">
    <source>
        <dbReference type="SAM" id="Coils"/>
    </source>
</evidence>
<dbReference type="EMBL" id="CP006943">
    <property type="protein sequence ID" value="AHG76311.1"/>
    <property type="molecule type" value="Genomic_DNA"/>
</dbReference>
<dbReference type="HOGENOM" id="CLU_882249_0_0_6"/>
<keyword evidence="3" id="KW-1185">Reference proteome</keyword>
<protein>
    <submittedName>
        <fullName evidence="2">Uncharacterized protein</fullName>
    </submittedName>
</protein>
<evidence type="ECO:0000313" key="2">
    <source>
        <dbReference type="EMBL" id="AHG76311.1"/>
    </source>
</evidence>
<dbReference type="KEGG" id="mvi:X808_17910"/>
<dbReference type="AlphaFoldDB" id="W0QCR0"/>
<feature type="coiled-coil region" evidence="1">
    <location>
        <begin position="190"/>
        <end position="217"/>
    </location>
</feature>
<dbReference type="OrthoDB" id="5691098at2"/>
<dbReference type="Proteomes" id="UP000066995">
    <property type="component" value="Chromosome"/>
</dbReference>
<dbReference type="PATRIC" id="fig|1433287.3.peg.1787"/>
<reference evidence="2 3" key="1">
    <citation type="submission" date="2013-12" db="EMBL/GenBank/DDBJ databases">
        <title>Annotation of the Mannheimia varigena USDA-ARS-USMARC-1296 complete genome.</title>
        <authorList>
            <person name="Harhay G.P."/>
            <person name="Clawson M.L."/>
            <person name="Murray R.W."/>
            <person name="Lubbers B.V."/>
            <person name="Heaton M.P."/>
            <person name="Chitko-Mckown C.G."/>
            <person name="Harhay D.M."/>
            <person name="Smith T.P.L."/>
        </authorList>
    </citation>
    <scope>NUCLEOTIDE SEQUENCE [LARGE SCALE GENOMIC DNA]</scope>
    <source>
        <strain evidence="2 3">USDA-ARS-USMARC-1296</strain>
    </source>
</reference>
<dbReference type="STRING" id="1433287.X808_17910"/>
<organism evidence="2 3">
    <name type="scientific">Mannheimia varigena USDA-ARS-USMARC-1296</name>
    <dbReference type="NCBI Taxonomy" id="1433287"/>
    <lineage>
        <taxon>Bacteria</taxon>
        <taxon>Pseudomonadati</taxon>
        <taxon>Pseudomonadota</taxon>
        <taxon>Gammaproteobacteria</taxon>
        <taxon>Pasteurellales</taxon>
        <taxon>Pasteurellaceae</taxon>
        <taxon>Mannheimia</taxon>
    </lineage>
</organism>
<name>W0QCR0_9PAST</name>
<evidence type="ECO:0000313" key="3">
    <source>
        <dbReference type="Proteomes" id="UP000066995"/>
    </source>
</evidence>
<gene>
    <name evidence="2" type="ORF">X808_17910</name>
</gene>